<accession>A0ABY6LZP6</accession>
<evidence type="ECO:0008006" key="3">
    <source>
        <dbReference type="Google" id="ProtNLM"/>
    </source>
</evidence>
<gene>
    <name evidence="1" type="ORF">K5I29_02375</name>
</gene>
<organism evidence="1 2">
    <name type="scientific">Flavobacterium agricola</name>
    <dbReference type="NCBI Taxonomy" id="2870839"/>
    <lineage>
        <taxon>Bacteria</taxon>
        <taxon>Pseudomonadati</taxon>
        <taxon>Bacteroidota</taxon>
        <taxon>Flavobacteriia</taxon>
        <taxon>Flavobacteriales</taxon>
        <taxon>Flavobacteriaceae</taxon>
        <taxon>Flavobacterium</taxon>
    </lineage>
</organism>
<evidence type="ECO:0000313" key="1">
    <source>
        <dbReference type="EMBL" id="UYW01790.1"/>
    </source>
</evidence>
<reference evidence="1" key="1">
    <citation type="submission" date="2021-08" db="EMBL/GenBank/DDBJ databases">
        <title>Flavobacterium sp. strain CC-SYL302.</title>
        <authorList>
            <person name="Lin S.-Y."/>
            <person name="Lee T.-H."/>
            <person name="Young C.-C."/>
        </authorList>
    </citation>
    <scope>NUCLEOTIDE SEQUENCE</scope>
    <source>
        <strain evidence="1">CC-SYL302</strain>
    </source>
</reference>
<dbReference type="EMBL" id="CP081495">
    <property type="protein sequence ID" value="UYW01790.1"/>
    <property type="molecule type" value="Genomic_DNA"/>
</dbReference>
<evidence type="ECO:0000313" key="2">
    <source>
        <dbReference type="Proteomes" id="UP001163328"/>
    </source>
</evidence>
<proteinExistence type="predicted"/>
<dbReference type="RefSeq" id="WP_264434264.1">
    <property type="nucleotide sequence ID" value="NZ_CP081495.1"/>
</dbReference>
<sequence>MADSKTNTEKGAVNDATVTTTVEEVLKEKGAESLKNIRNGKELEKVSLTDKVKIVFTKDYGFMKKDQEATVSALAFEVYSKAGVAKKK</sequence>
<name>A0ABY6LZP6_9FLAO</name>
<protein>
    <recommendedName>
        <fullName evidence="3">DNA-binding protein HU-beta</fullName>
    </recommendedName>
</protein>
<dbReference type="Proteomes" id="UP001163328">
    <property type="component" value="Chromosome"/>
</dbReference>
<keyword evidence="2" id="KW-1185">Reference proteome</keyword>